<keyword evidence="9" id="KW-0472">Membrane</keyword>
<evidence type="ECO:0000313" key="12">
    <source>
        <dbReference type="Proteomes" id="UP001328107"/>
    </source>
</evidence>
<organism evidence="11 12">
    <name type="scientific">Pristionchus mayeri</name>
    <dbReference type="NCBI Taxonomy" id="1317129"/>
    <lineage>
        <taxon>Eukaryota</taxon>
        <taxon>Metazoa</taxon>
        <taxon>Ecdysozoa</taxon>
        <taxon>Nematoda</taxon>
        <taxon>Chromadorea</taxon>
        <taxon>Rhabditida</taxon>
        <taxon>Rhabditina</taxon>
        <taxon>Diplogasteromorpha</taxon>
        <taxon>Diplogasteroidea</taxon>
        <taxon>Neodiplogasteridae</taxon>
        <taxon>Pristionchus</taxon>
    </lineage>
</organism>
<proteinExistence type="inferred from homology"/>
<keyword evidence="7" id="KW-1133">Transmembrane helix</keyword>
<comment type="caution">
    <text evidence="11">The sequence shown here is derived from an EMBL/GenBank/DDBJ whole genome shotgun (WGS) entry which is preliminary data.</text>
</comment>
<evidence type="ECO:0000256" key="2">
    <source>
        <dbReference type="ARBA" id="ARBA00008661"/>
    </source>
</evidence>
<dbReference type="GO" id="GO:0000139">
    <property type="term" value="C:Golgi membrane"/>
    <property type="evidence" value="ECO:0007669"/>
    <property type="project" value="UniProtKB-SubCell"/>
</dbReference>
<keyword evidence="12" id="KW-1185">Reference proteome</keyword>
<evidence type="ECO:0000256" key="5">
    <source>
        <dbReference type="ARBA" id="ARBA00022692"/>
    </source>
</evidence>
<evidence type="ECO:0000256" key="10">
    <source>
        <dbReference type="RuleBase" id="RU363063"/>
    </source>
</evidence>
<dbReference type="AlphaFoldDB" id="A0AAN5C6B7"/>
<evidence type="ECO:0000256" key="4">
    <source>
        <dbReference type="ARBA" id="ARBA00022679"/>
    </source>
</evidence>
<gene>
    <name evidence="11" type="ORF">PMAYCL1PPCAC_00366</name>
</gene>
<dbReference type="GO" id="GO:0008194">
    <property type="term" value="F:UDP-glycosyltransferase activity"/>
    <property type="evidence" value="ECO:0007669"/>
    <property type="project" value="TreeGrafter"/>
</dbReference>
<evidence type="ECO:0000256" key="7">
    <source>
        <dbReference type="ARBA" id="ARBA00022989"/>
    </source>
</evidence>
<keyword evidence="5" id="KW-0812">Transmembrane</keyword>
<accession>A0AAN5C6B7</accession>
<reference evidence="12" key="1">
    <citation type="submission" date="2022-10" db="EMBL/GenBank/DDBJ databases">
        <title>Genome assembly of Pristionchus species.</title>
        <authorList>
            <person name="Yoshida K."/>
            <person name="Sommer R.J."/>
        </authorList>
    </citation>
    <scope>NUCLEOTIDE SEQUENCE [LARGE SCALE GENOMIC DNA]</scope>
    <source>
        <strain evidence="12">RS5460</strain>
    </source>
</reference>
<dbReference type="GO" id="GO:0006493">
    <property type="term" value="P:protein O-linked glycosylation"/>
    <property type="evidence" value="ECO:0007669"/>
    <property type="project" value="TreeGrafter"/>
</dbReference>
<dbReference type="GO" id="GO:0016758">
    <property type="term" value="F:hexosyltransferase activity"/>
    <property type="evidence" value="ECO:0007669"/>
    <property type="project" value="InterPro"/>
</dbReference>
<comment type="similarity">
    <text evidence="2 10">Belongs to the glycosyltransferase 31 family.</text>
</comment>
<dbReference type="Pfam" id="PF01762">
    <property type="entry name" value="Galactosyl_T"/>
    <property type="match status" value="1"/>
</dbReference>
<dbReference type="Proteomes" id="UP001328107">
    <property type="component" value="Unassembled WGS sequence"/>
</dbReference>
<keyword evidence="4" id="KW-0808">Transferase</keyword>
<keyword evidence="6" id="KW-0735">Signal-anchor</keyword>
<comment type="subcellular location">
    <subcellularLocation>
        <location evidence="1 10">Golgi apparatus membrane</location>
        <topology evidence="1 10">Single-pass type II membrane protein</topology>
    </subcellularLocation>
</comment>
<dbReference type="InterPro" id="IPR002659">
    <property type="entry name" value="Glyco_trans_31"/>
</dbReference>
<feature type="non-terminal residue" evidence="11">
    <location>
        <position position="247"/>
    </location>
</feature>
<keyword evidence="8 10" id="KW-0333">Golgi apparatus</keyword>
<feature type="non-terminal residue" evidence="11">
    <location>
        <position position="1"/>
    </location>
</feature>
<protein>
    <recommendedName>
        <fullName evidence="10">Hexosyltransferase</fullName>
        <ecNumber evidence="10">2.4.1.-</ecNumber>
    </recommendedName>
</protein>
<dbReference type="EMBL" id="BTRK01000001">
    <property type="protein sequence ID" value="GMR30171.1"/>
    <property type="molecule type" value="Genomic_DNA"/>
</dbReference>
<dbReference type="EC" id="2.4.1.-" evidence="10"/>
<evidence type="ECO:0000256" key="3">
    <source>
        <dbReference type="ARBA" id="ARBA00022676"/>
    </source>
</evidence>
<dbReference type="Gene3D" id="3.90.550.50">
    <property type="match status" value="1"/>
</dbReference>
<evidence type="ECO:0000256" key="8">
    <source>
        <dbReference type="ARBA" id="ARBA00023034"/>
    </source>
</evidence>
<evidence type="ECO:0000256" key="1">
    <source>
        <dbReference type="ARBA" id="ARBA00004323"/>
    </source>
</evidence>
<evidence type="ECO:0000256" key="6">
    <source>
        <dbReference type="ARBA" id="ARBA00022968"/>
    </source>
</evidence>
<evidence type="ECO:0000313" key="11">
    <source>
        <dbReference type="EMBL" id="GMR30171.1"/>
    </source>
</evidence>
<name>A0AAN5C6B7_9BILA</name>
<dbReference type="PANTHER" id="PTHR11214:SF349">
    <property type="entry name" value="BETA-1,3-GALACTOSYLTRANSFERASE BRN"/>
    <property type="match status" value="1"/>
</dbReference>
<keyword evidence="3 10" id="KW-0328">Glycosyltransferase</keyword>
<sequence>FAEVSQSKRLLVIVKSGISNFEAREAIRRTWGREEREGEWEIRFIFVLASSPDRSMSNRVMKETDGSSDILLSTDFLDQYYNNGKKFGLSLWLSSTSPLTSSCPSAFTRLIDDDYKVSRRNLIRLFSFRREDEPLYEGWKMVKSPFRFRLHKNRVSLTDYPFDAYPPYITAGAVLLSAHTTERFYYGSLILHAFDDVYQASYQSRLLIDPLHNEGFPCWSRASHSIDWSKTIADQGFGPSDIIRLCP</sequence>
<dbReference type="PANTHER" id="PTHR11214">
    <property type="entry name" value="BETA-1,3-N-ACETYLGLUCOSAMINYLTRANSFERASE"/>
    <property type="match status" value="1"/>
</dbReference>
<evidence type="ECO:0000256" key="9">
    <source>
        <dbReference type="ARBA" id="ARBA00023136"/>
    </source>
</evidence>